<dbReference type="RefSeq" id="WP_312872707.1">
    <property type="nucleotide sequence ID" value="NZ_JAAATY010000008.1"/>
</dbReference>
<evidence type="ECO:0000259" key="1">
    <source>
        <dbReference type="PROSITE" id="PS50943"/>
    </source>
</evidence>
<keyword evidence="3" id="KW-1185">Reference proteome</keyword>
<accession>A0ABX2F5A3</accession>
<dbReference type="InterPro" id="IPR001387">
    <property type="entry name" value="Cro/C1-type_HTH"/>
</dbReference>
<dbReference type="SMART" id="SM00530">
    <property type="entry name" value="HTH_XRE"/>
    <property type="match status" value="1"/>
</dbReference>
<sequence>MGERLATFRTAAGLTQAELAARVSCDRTTLTHLENGRPGGTVELWGALDTALAADGMLITSYMGLQALIKAEQHQQQQTRAVEAQARVAGLRQARSSGLTDELTMAASRAELTVDELADDELAAVELARRITASDVSDETLTRLETAFDDLATSYPKADPPALLGRLRLYLSYAAKLADHKATLSQKRRLVTVAGWLSLLAATVHIDLKQRHAATARLKTAAELAREAEHDEIRAWCYETEA</sequence>
<dbReference type="InterPro" id="IPR010982">
    <property type="entry name" value="Lambda_DNA-bd_dom_sf"/>
</dbReference>
<dbReference type="Proteomes" id="UP000763557">
    <property type="component" value="Unassembled WGS sequence"/>
</dbReference>
<dbReference type="EMBL" id="JAAATY010000008">
    <property type="protein sequence ID" value="NRN66077.1"/>
    <property type="molecule type" value="Genomic_DNA"/>
</dbReference>
<protein>
    <recommendedName>
        <fullName evidence="1">HTH cro/C1-type domain-containing protein</fullName>
    </recommendedName>
</protein>
<dbReference type="Pfam" id="PF13560">
    <property type="entry name" value="HTH_31"/>
    <property type="match status" value="1"/>
</dbReference>
<comment type="caution">
    <text evidence="2">The sequence shown here is derived from an EMBL/GenBank/DDBJ whole genome shotgun (WGS) entry which is preliminary data.</text>
</comment>
<evidence type="ECO:0000313" key="3">
    <source>
        <dbReference type="Proteomes" id="UP000763557"/>
    </source>
</evidence>
<gene>
    <name evidence="2" type="ORF">GC106_32950</name>
</gene>
<dbReference type="CDD" id="cd00093">
    <property type="entry name" value="HTH_XRE"/>
    <property type="match status" value="1"/>
</dbReference>
<evidence type="ECO:0000313" key="2">
    <source>
        <dbReference type="EMBL" id="NRN66077.1"/>
    </source>
</evidence>
<reference evidence="2 3" key="1">
    <citation type="submission" date="2020-01" db="EMBL/GenBank/DDBJ databases">
        <title>Kibdelosporangium persica a novel Actinomycetes from a hot desert in Iran.</title>
        <authorList>
            <person name="Safaei N."/>
            <person name="Zaburannyi N."/>
            <person name="Mueller R."/>
            <person name="Wink J."/>
        </authorList>
    </citation>
    <scope>NUCLEOTIDE SEQUENCE [LARGE SCALE GENOMIC DNA]</scope>
    <source>
        <strain evidence="2 3">4NS15</strain>
    </source>
</reference>
<dbReference type="SUPFAM" id="SSF47413">
    <property type="entry name" value="lambda repressor-like DNA-binding domains"/>
    <property type="match status" value="1"/>
</dbReference>
<dbReference type="Gene3D" id="1.10.260.40">
    <property type="entry name" value="lambda repressor-like DNA-binding domains"/>
    <property type="match status" value="1"/>
</dbReference>
<proteinExistence type="predicted"/>
<name>A0ABX2F5A3_9PSEU</name>
<feature type="domain" description="HTH cro/C1-type" evidence="1">
    <location>
        <begin position="5"/>
        <end position="37"/>
    </location>
</feature>
<dbReference type="PROSITE" id="PS50943">
    <property type="entry name" value="HTH_CROC1"/>
    <property type="match status" value="1"/>
</dbReference>
<organism evidence="2 3">
    <name type="scientific">Kibdelosporangium persicum</name>
    <dbReference type="NCBI Taxonomy" id="2698649"/>
    <lineage>
        <taxon>Bacteria</taxon>
        <taxon>Bacillati</taxon>
        <taxon>Actinomycetota</taxon>
        <taxon>Actinomycetes</taxon>
        <taxon>Pseudonocardiales</taxon>
        <taxon>Pseudonocardiaceae</taxon>
        <taxon>Kibdelosporangium</taxon>
    </lineage>
</organism>